<dbReference type="GeneID" id="39847069"/>
<dbReference type="Gene3D" id="3.40.50.300">
    <property type="entry name" value="P-loop containing nucleotide triphosphate hydrolases"/>
    <property type="match status" value="1"/>
</dbReference>
<dbReference type="GO" id="GO:0005524">
    <property type="term" value="F:ATP binding"/>
    <property type="evidence" value="ECO:0007669"/>
    <property type="project" value="UniProtKB-KW"/>
</dbReference>
<dbReference type="PROSITE" id="PS00211">
    <property type="entry name" value="ABC_TRANSPORTER_1"/>
    <property type="match status" value="1"/>
</dbReference>
<evidence type="ECO:0000256" key="2">
    <source>
        <dbReference type="ARBA" id="ARBA00022741"/>
    </source>
</evidence>
<keyword evidence="2" id="KW-0547">Nucleotide-binding</keyword>
<evidence type="ECO:0000256" key="1">
    <source>
        <dbReference type="ARBA" id="ARBA00022448"/>
    </source>
</evidence>
<dbReference type="SMART" id="SM00382">
    <property type="entry name" value="AAA"/>
    <property type="match status" value="1"/>
</dbReference>
<proteinExistence type="predicted"/>
<keyword evidence="1" id="KW-0813">Transport</keyword>
<dbReference type="KEGG" id="hsn:DV733_04350"/>
<evidence type="ECO:0000259" key="4">
    <source>
        <dbReference type="PROSITE" id="PS50893"/>
    </source>
</evidence>
<reference evidence="5 6" key="1">
    <citation type="journal article" date="2019" name="Nat. Commun.">
        <title>A new type of DNA phosphorothioation-based antiviral system in archaea.</title>
        <authorList>
            <person name="Xiong L."/>
            <person name="Liu S."/>
            <person name="Chen S."/>
            <person name="Xiao Y."/>
            <person name="Zhu B."/>
            <person name="Gao Y."/>
            <person name="Zhang Y."/>
            <person name="Chen B."/>
            <person name="Luo J."/>
            <person name="Deng Z."/>
            <person name="Chen X."/>
            <person name="Wang L."/>
            <person name="Chen S."/>
        </authorList>
    </citation>
    <scope>NUCLEOTIDE SEQUENCE [LARGE SCALE GENOMIC DNA]</scope>
    <source>
        <strain evidence="5 6">CBA1105</strain>
    </source>
</reference>
<dbReference type="InterPro" id="IPR050166">
    <property type="entry name" value="ABC_transporter_ATP-bind"/>
</dbReference>
<dbReference type="STRING" id="1457250.GCA_000755225_03173"/>
<dbReference type="SUPFAM" id="SSF52540">
    <property type="entry name" value="P-loop containing nucleoside triphosphate hydrolases"/>
    <property type="match status" value="1"/>
</dbReference>
<name>A0A4D6HBB4_9EURY</name>
<dbReference type="PROSITE" id="PS50893">
    <property type="entry name" value="ABC_TRANSPORTER_2"/>
    <property type="match status" value="1"/>
</dbReference>
<feature type="domain" description="ABC transporter" evidence="4">
    <location>
        <begin position="5"/>
        <end position="241"/>
    </location>
</feature>
<dbReference type="Proteomes" id="UP000296706">
    <property type="component" value="Chromosome"/>
</dbReference>
<keyword evidence="3 5" id="KW-0067">ATP-binding</keyword>
<sequence length="262" mass="29168">MSKSIRVDGLSKTFESGADELVVFENVSFDVDPGEFVVVLGPSGCGKTTLLKTIARTVDQTAGTIELDGTGVSGDGSRPHPDVSMVFQDFVLLPWKSVLENVSTGLKVQGDVEKGKRDEIAREWLDRVGLEGFGDCYPKELSGGMQQRVGLARALAVDPDILLMDEPFGSLDAQTKDRLQTELLKLWHDDRKTVVFVTHDIDEAIYMADTILVLSEKPATIIDRIDVDFERPRWNRRLDVESSDRFQEIKARLRSDLGLEEI</sequence>
<organism evidence="5 6">
    <name type="scientific">Halapricum salinum</name>
    <dbReference type="NCBI Taxonomy" id="1457250"/>
    <lineage>
        <taxon>Archaea</taxon>
        <taxon>Methanobacteriati</taxon>
        <taxon>Methanobacteriota</taxon>
        <taxon>Stenosarchaea group</taxon>
        <taxon>Halobacteria</taxon>
        <taxon>Halobacteriales</taxon>
        <taxon>Haloarculaceae</taxon>
        <taxon>Halapricum</taxon>
    </lineage>
</organism>
<dbReference type="InterPro" id="IPR017871">
    <property type="entry name" value="ABC_transporter-like_CS"/>
</dbReference>
<evidence type="ECO:0000256" key="3">
    <source>
        <dbReference type="ARBA" id="ARBA00022840"/>
    </source>
</evidence>
<gene>
    <name evidence="5" type="ORF">DV733_04350</name>
</gene>
<dbReference type="Pfam" id="PF00005">
    <property type="entry name" value="ABC_tran"/>
    <property type="match status" value="1"/>
</dbReference>
<dbReference type="InterPro" id="IPR003439">
    <property type="entry name" value="ABC_transporter-like_ATP-bd"/>
</dbReference>
<accession>A0A4D6HBB4</accession>
<dbReference type="InterPro" id="IPR027417">
    <property type="entry name" value="P-loop_NTPase"/>
</dbReference>
<dbReference type="CDD" id="cd03293">
    <property type="entry name" value="ABC_NrtD_SsuB_transporters"/>
    <property type="match status" value="1"/>
</dbReference>
<dbReference type="InterPro" id="IPR003593">
    <property type="entry name" value="AAA+_ATPase"/>
</dbReference>
<dbReference type="RefSeq" id="WP_049993962.1">
    <property type="nucleotide sequence ID" value="NZ_CP031310.1"/>
</dbReference>
<dbReference type="EMBL" id="CP031310">
    <property type="protein sequence ID" value="QCC50516.1"/>
    <property type="molecule type" value="Genomic_DNA"/>
</dbReference>
<keyword evidence="6" id="KW-1185">Reference proteome</keyword>
<evidence type="ECO:0000313" key="6">
    <source>
        <dbReference type="Proteomes" id="UP000296706"/>
    </source>
</evidence>
<dbReference type="PANTHER" id="PTHR42788">
    <property type="entry name" value="TAURINE IMPORT ATP-BINDING PROTEIN-RELATED"/>
    <property type="match status" value="1"/>
</dbReference>
<dbReference type="GO" id="GO:0016887">
    <property type="term" value="F:ATP hydrolysis activity"/>
    <property type="evidence" value="ECO:0007669"/>
    <property type="project" value="InterPro"/>
</dbReference>
<dbReference type="PANTHER" id="PTHR42788:SF13">
    <property type="entry name" value="ALIPHATIC SULFONATES IMPORT ATP-BINDING PROTEIN SSUB"/>
    <property type="match status" value="1"/>
</dbReference>
<dbReference type="OrthoDB" id="18368at2157"/>
<dbReference type="AlphaFoldDB" id="A0A4D6HBB4"/>
<protein>
    <submittedName>
        <fullName evidence="5">ABC transporter ATP-binding protein</fullName>
    </submittedName>
</protein>
<evidence type="ECO:0000313" key="5">
    <source>
        <dbReference type="EMBL" id="QCC50516.1"/>
    </source>
</evidence>